<reference evidence="2" key="1">
    <citation type="submission" date="2018-11" db="EMBL/GenBank/DDBJ databases">
        <authorList>
            <consortium name="Genoscope - CEA"/>
            <person name="William W."/>
        </authorList>
    </citation>
    <scope>NUCLEOTIDE SEQUENCE</scope>
</reference>
<feature type="compositionally biased region" description="Basic and acidic residues" evidence="1">
    <location>
        <begin position="23"/>
        <end position="36"/>
    </location>
</feature>
<evidence type="ECO:0000256" key="1">
    <source>
        <dbReference type="SAM" id="MobiDB-lite"/>
    </source>
</evidence>
<protein>
    <recommendedName>
        <fullName evidence="3">CCHC-type domain-containing protein</fullName>
    </recommendedName>
</protein>
<sequence length="154" mass="17657">MSAKFPPHSLHPEYQETQAPKPNTREDKKSRPDQGKSSDPTIFFELTCYRCKEKEHVVKFCPTKKALIKTEPQSQQHLKVKPFSKPHGTEKPTIVSPFKIVEDQVEVSNFVLRNSMSVLTYLYSAQKVENISGNNMEYGEGCETTKVFMYPSKI</sequence>
<evidence type="ECO:0000313" key="2">
    <source>
        <dbReference type="EMBL" id="VDD31167.1"/>
    </source>
</evidence>
<evidence type="ECO:0008006" key="3">
    <source>
        <dbReference type="Google" id="ProtNLM"/>
    </source>
</evidence>
<accession>A0A3P6DIH6</accession>
<dbReference type="AlphaFoldDB" id="A0A3P6DIH6"/>
<feature type="region of interest" description="Disordered" evidence="1">
    <location>
        <begin position="1"/>
        <end position="38"/>
    </location>
</feature>
<name>A0A3P6DIH6_BRAOL</name>
<gene>
    <name evidence="2" type="ORF">BOLC9T56490H</name>
</gene>
<dbReference type="EMBL" id="LR031875">
    <property type="protein sequence ID" value="VDD31167.1"/>
    <property type="molecule type" value="Genomic_DNA"/>
</dbReference>
<proteinExistence type="predicted"/>
<dbReference type="Gene3D" id="4.10.60.10">
    <property type="entry name" value="Zinc finger, CCHC-type"/>
    <property type="match status" value="1"/>
</dbReference>
<organism evidence="2">
    <name type="scientific">Brassica oleracea</name>
    <name type="common">Wild cabbage</name>
    <dbReference type="NCBI Taxonomy" id="3712"/>
    <lineage>
        <taxon>Eukaryota</taxon>
        <taxon>Viridiplantae</taxon>
        <taxon>Streptophyta</taxon>
        <taxon>Embryophyta</taxon>
        <taxon>Tracheophyta</taxon>
        <taxon>Spermatophyta</taxon>
        <taxon>Magnoliopsida</taxon>
        <taxon>eudicotyledons</taxon>
        <taxon>Gunneridae</taxon>
        <taxon>Pentapetalae</taxon>
        <taxon>rosids</taxon>
        <taxon>malvids</taxon>
        <taxon>Brassicales</taxon>
        <taxon>Brassicaceae</taxon>
        <taxon>Brassiceae</taxon>
        <taxon>Brassica</taxon>
    </lineage>
</organism>